<dbReference type="OMA" id="WMVAAQY"/>
<sequence>MSTSYLQYSAERFSTDPTAEFLFEGPILRSEAAGGFEGANPNGGAQKLCFLVASNVTFVKKVYADGSTCQKCDFVWKQIVKDDLVAKIDRIVVADERDMSSEGIVLATKHKVTRAPFFVVIDDAKPEEEKIYDVYFKLKKEVFDQESGEKEKNEEIIRGMMKQLF</sequence>
<comment type="caution">
    <text evidence="1">The sequence shown here is derived from an EMBL/GenBank/DDBJ whole genome shotgun (WGS) entry which is preliminary data.</text>
</comment>
<dbReference type="EMBL" id="CAJNNV010029105">
    <property type="protein sequence ID" value="CAE8627100.1"/>
    <property type="molecule type" value="Genomic_DNA"/>
</dbReference>
<evidence type="ECO:0000313" key="1">
    <source>
        <dbReference type="EMBL" id="CAE8627100.1"/>
    </source>
</evidence>
<evidence type="ECO:0008006" key="3">
    <source>
        <dbReference type="Google" id="ProtNLM"/>
    </source>
</evidence>
<accession>A0A813GKQ3</accession>
<keyword evidence="2" id="KW-1185">Reference proteome</keyword>
<dbReference type="AlphaFoldDB" id="A0A813GKQ3"/>
<gene>
    <name evidence="1" type="ORF">PGLA1383_LOCUS43945</name>
</gene>
<dbReference type="OrthoDB" id="414854at2759"/>
<name>A0A813GKQ3_POLGL</name>
<dbReference type="Proteomes" id="UP000654075">
    <property type="component" value="Unassembled WGS sequence"/>
</dbReference>
<protein>
    <recommendedName>
        <fullName evidence="3">Thioredoxin domain-containing protein</fullName>
    </recommendedName>
</protein>
<organism evidence="1 2">
    <name type="scientific">Polarella glacialis</name>
    <name type="common">Dinoflagellate</name>
    <dbReference type="NCBI Taxonomy" id="89957"/>
    <lineage>
        <taxon>Eukaryota</taxon>
        <taxon>Sar</taxon>
        <taxon>Alveolata</taxon>
        <taxon>Dinophyceae</taxon>
        <taxon>Suessiales</taxon>
        <taxon>Suessiaceae</taxon>
        <taxon>Polarella</taxon>
    </lineage>
</organism>
<evidence type="ECO:0000313" key="2">
    <source>
        <dbReference type="Proteomes" id="UP000654075"/>
    </source>
</evidence>
<reference evidence="1" key="1">
    <citation type="submission" date="2021-02" db="EMBL/GenBank/DDBJ databases">
        <authorList>
            <person name="Dougan E. K."/>
            <person name="Rhodes N."/>
            <person name="Thang M."/>
            <person name="Chan C."/>
        </authorList>
    </citation>
    <scope>NUCLEOTIDE SEQUENCE</scope>
</reference>
<proteinExistence type="predicted"/>